<dbReference type="STRING" id="7918.ENSLOCP00000000322"/>
<dbReference type="InterPro" id="IPR036179">
    <property type="entry name" value="Ig-like_dom_sf"/>
</dbReference>
<dbReference type="GO" id="GO:0071222">
    <property type="term" value="P:cellular response to lipopolysaccharide"/>
    <property type="evidence" value="ECO:0000318"/>
    <property type="project" value="GO_Central"/>
</dbReference>
<reference evidence="14" key="1">
    <citation type="submission" date="2011-12" db="EMBL/GenBank/DDBJ databases">
        <title>The Draft Genome of Lepisosteus oculatus.</title>
        <authorList>
            <consortium name="The Broad Institute Genome Assembly &amp; Analysis Group"/>
            <consortium name="Computational R&amp;D Group"/>
            <consortium name="and Sequencing Platform"/>
            <person name="Di Palma F."/>
            <person name="Alfoldi J."/>
            <person name="Johnson J."/>
            <person name="Berlin A."/>
            <person name="Gnerre S."/>
            <person name="Jaffe D."/>
            <person name="MacCallum I."/>
            <person name="Young S."/>
            <person name="Walker B.J."/>
            <person name="Lander E.S."/>
            <person name="Lindblad-Toh K."/>
        </authorList>
    </citation>
    <scope>NUCLEOTIDE SEQUENCE [LARGE SCALE GENOMIC DNA]</scope>
</reference>
<proteinExistence type="predicted"/>
<dbReference type="Ensembl" id="ENSLOCT00000000322.1">
    <property type="protein sequence ID" value="ENSLOCP00000000322.1"/>
    <property type="gene ID" value="ENSLOCG00000000296.1"/>
</dbReference>
<keyword evidence="14" id="KW-1185">Reference proteome</keyword>
<reference evidence="13" key="2">
    <citation type="submission" date="2025-08" db="UniProtKB">
        <authorList>
            <consortium name="Ensembl"/>
        </authorList>
    </citation>
    <scope>IDENTIFICATION</scope>
</reference>
<evidence type="ECO:0000256" key="6">
    <source>
        <dbReference type="ARBA" id="ARBA00023136"/>
    </source>
</evidence>
<keyword evidence="2" id="KW-1003">Cell membrane</keyword>
<evidence type="ECO:0000313" key="14">
    <source>
        <dbReference type="Proteomes" id="UP000018468"/>
    </source>
</evidence>
<dbReference type="GO" id="GO:0042102">
    <property type="term" value="P:positive regulation of T cell proliferation"/>
    <property type="evidence" value="ECO:0000318"/>
    <property type="project" value="GO_Central"/>
</dbReference>
<dbReference type="GO" id="GO:0042130">
    <property type="term" value="P:negative regulation of T cell proliferation"/>
    <property type="evidence" value="ECO:0000318"/>
    <property type="project" value="GO_Central"/>
</dbReference>
<name>W5LW15_LEPOC</name>
<dbReference type="eggNOG" id="ENOG502S1GG">
    <property type="taxonomic scope" value="Eukaryota"/>
</dbReference>
<dbReference type="PANTHER" id="PTHR25466:SF11">
    <property type="entry name" value="GALECTIN 17-RELATED"/>
    <property type="match status" value="1"/>
</dbReference>
<dbReference type="GeneTree" id="ENSGT01030000234974"/>
<keyword evidence="9" id="KW-0325">Glycoprotein</keyword>
<keyword evidence="8" id="KW-0675">Receptor</keyword>
<dbReference type="PROSITE" id="PS50835">
    <property type="entry name" value="IG_LIKE"/>
    <property type="match status" value="1"/>
</dbReference>
<dbReference type="SUPFAM" id="SSF48726">
    <property type="entry name" value="Immunoglobulin"/>
    <property type="match status" value="1"/>
</dbReference>
<dbReference type="AlphaFoldDB" id="W5LW15"/>
<dbReference type="Proteomes" id="UP000018468">
    <property type="component" value="Unassembled WGS sequence"/>
</dbReference>
<keyword evidence="3" id="KW-0812">Transmembrane</keyword>
<keyword evidence="4 11" id="KW-0732">Signal</keyword>
<dbReference type="GO" id="GO:0007166">
    <property type="term" value="P:cell surface receptor signaling pathway"/>
    <property type="evidence" value="ECO:0000318"/>
    <property type="project" value="GO_Central"/>
</dbReference>
<dbReference type="Gene3D" id="2.60.40.10">
    <property type="entry name" value="Immunoglobulins"/>
    <property type="match status" value="2"/>
</dbReference>
<dbReference type="PANTHER" id="PTHR25466">
    <property type="entry name" value="T-LYMPHOCYTE ACTIVATION ANTIGEN"/>
    <property type="match status" value="1"/>
</dbReference>
<dbReference type="GO" id="GO:0031295">
    <property type="term" value="P:T cell costimulation"/>
    <property type="evidence" value="ECO:0000318"/>
    <property type="project" value="GO_Central"/>
</dbReference>
<dbReference type="SMART" id="SM00406">
    <property type="entry name" value="IGv"/>
    <property type="match status" value="1"/>
</dbReference>
<keyword evidence="10" id="KW-0393">Immunoglobulin domain</keyword>
<evidence type="ECO:0000256" key="3">
    <source>
        <dbReference type="ARBA" id="ARBA00022692"/>
    </source>
</evidence>
<evidence type="ECO:0000256" key="7">
    <source>
        <dbReference type="ARBA" id="ARBA00023157"/>
    </source>
</evidence>
<dbReference type="InterPro" id="IPR003599">
    <property type="entry name" value="Ig_sub"/>
</dbReference>
<keyword evidence="7" id="KW-1015">Disulfide bond</keyword>
<protein>
    <recommendedName>
        <fullName evidence="12">Ig-like domain-containing protein</fullName>
    </recommendedName>
</protein>
<dbReference type="Bgee" id="ENSLOCG00000000296">
    <property type="expression patterns" value="Expressed in zone of skin and 13 other cell types or tissues"/>
</dbReference>
<dbReference type="GO" id="GO:0006955">
    <property type="term" value="P:immune response"/>
    <property type="evidence" value="ECO:0000318"/>
    <property type="project" value="GO_Central"/>
</dbReference>
<evidence type="ECO:0000256" key="10">
    <source>
        <dbReference type="ARBA" id="ARBA00023319"/>
    </source>
</evidence>
<dbReference type="InterPro" id="IPR013106">
    <property type="entry name" value="Ig_V-set"/>
</dbReference>
<evidence type="ECO:0000256" key="8">
    <source>
        <dbReference type="ARBA" id="ARBA00023170"/>
    </source>
</evidence>
<evidence type="ECO:0000313" key="13">
    <source>
        <dbReference type="Ensembl" id="ENSLOCP00000000322.1"/>
    </source>
</evidence>
<evidence type="ECO:0000256" key="4">
    <source>
        <dbReference type="ARBA" id="ARBA00022729"/>
    </source>
</evidence>
<dbReference type="FunFam" id="2.60.40.10:FF:002360">
    <property type="entry name" value="Si:dkey-222p3.1"/>
    <property type="match status" value="1"/>
</dbReference>
<organism evidence="13 14">
    <name type="scientific">Lepisosteus oculatus</name>
    <name type="common">Spotted gar</name>
    <dbReference type="NCBI Taxonomy" id="7918"/>
    <lineage>
        <taxon>Eukaryota</taxon>
        <taxon>Metazoa</taxon>
        <taxon>Chordata</taxon>
        <taxon>Craniata</taxon>
        <taxon>Vertebrata</taxon>
        <taxon>Euteleostomi</taxon>
        <taxon>Actinopterygii</taxon>
        <taxon>Neopterygii</taxon>
        <taxon>Holostei</taxon>
        <taxon>Semionotiformes</taxon>
        <taxon>Lepisosteidae</taxon>
        <taxon>Lepisosteus</taxon>
    </lineage>
</organism>
<dbReference type="InterPro" id="IPR007110">
    <property type="entry name" value="Ig-like_dom"/>
</dbReference>
<sequence length="229" mass="25163">KWFLIQVFCHLCCQILSRVLAFFPHRPVSSEHVPVAAKFGDSVTLPCDGKPYSLGIPEDALHVFWETLDYRVYEFVGGKGYPDNGFQDRAEMSREKISQGDFSLTVHNTTFSDGQIYACYLLTESSRLLQSVDLLILARSEVHSLQSGASLSLPLHTAGPVEVLFDPGGSAQSRRVLLSRAGLPGPGYEQRVSVQNSSLTLRSLTPADQGNYTVRDLQGNTISTVIVTV</sequence>
<evidence type="ECO:0000256" key="1">
    <source>
        <dbReference type="ARBA" id="ARBA00004251"/>
    </source>
</evidence>
<dbReference type="HOGENOM" id="CLU_1140237_0_0_1"/>
<feature type="domain" description="Ig-like" evidence="12">
    <location>
        <begin position="24"/>
        <end position="130"/>
    </location>
</feature>
<dbReference type="GO" id="GO:0009897">
    <property type="term" value="C:external side of plasma membrane"/>
    <property type="evidence" value="ECO:0000318"/>
    <property type="project" value="GO_Central"/>
</dbReference>
<reference evidence="13" key="3">
    <citation type="submission" date="2025-09" db="UniProtKB">
        <authorList>
            <consortium name="Ensembl"/>
        </authorList>
    </citation>
    <scope>IDENTIFICATION</scope>
</reference>
<dbReference type="SMART" id="SM00409">
    <property type="entry name" value="IG"/>
    <property type="match status" value="2"/>
</dbReference>
<feature type="chain" id="PRO_5004866901" description="Ig-like domain-containing protein" evidence="11">
    <location>
        <begin position="22"/>
        <end position="229"/>
    </location>
</feature>
<evidence type="ECO:0000256" key="2">
    <source>
        <dbReference type="ARBA" id="ARBA00022475"/>
    </source>
</evidence>
<feature type="signal peptide" evidence="11">
    <location>
        <begin position="1"/>
        <end position="21"/>
    </location>
</feature>
<dbReference type="InParanoid" id="W5LW15"/>
<keyword evidence="5" id="KW-1133">Transmembrane helix</keyword>
<evidence type="ECO:0000256" key="9">
    <source>
        <dbReference type="ARBA" id="ARBA00023180"/>
    </source>
</evidence>
<evidence type="ECO:0000256" key="11">
    <source>
        <dbReference type="SAM" id="SignalP"/>
    </source>
</evidence>
<evidence type="ECO:0000259" key="12">
    <source>
        <dbReference type="PROSITE" id="PS50835"/>
    </source>
</evidence>
<keyword evidence="6" id="KW-0472">Membrane</keyword>
<dbReference type="OMA" id="NGDEWRE"/>
<dbReference type="InterPro" id="IPR051713">
    <property type="entry name" value="T-cell_Activation_Regulation"/>
</dbReference>
<comment type="subcellular location">
    <subcellularLocation>
        <location evidence="1">Cell membrane</location>
        <topology evidence="1">Single-pass type I membrane protein</topology>
    </subcellularLocation>
</comment>
<dbReference type="InterPro" id="IPR013783">
    <property type="entry name" value="Ig-like_fold"/>
</dbReference>
<dbReference type="Pfam" id="PF07686">
    <property type="entry name" value="V-set"/>
    <property type="match status" value="1"/>
</dbReference>
<accession>W5LW15</accession>
<evidence type="ECO:0000256" key="5">
    <source>
        <dbReference type="ARBA" id="ARBA00022989"/>
    </source>
</evidence>